<feature type="coiled-coil region" evidence="1">
    <location>
        <begin position="116"/>
        <end position="143"/>
    </location>
</feature>
<accession>A0ABP0T150</accession>
<keyword evidence="1" id="KW-0175">Coiled coil</keyword>
<dbReference type="EMBL" id="CAXAMN010029009">
    <property type="protein sequence ID" value="CAK9118420.1"/>
    <property type="molecule type" value="Genomic_DNA"/>
</dbReference>
<keyword evidence="4" id="KW-1185">Reference proteome</keyword>
<evidence type="ECO:0000256" key="1">
    <source>
        <dbReference type="SAM" id="Coils"/>
    </source>
</evidence>
<organism evidence="2 4">
    <name type="scientific">Durusdinium trenchii</name>
    <dbReference type="NCBI Taxonomy" id="1381693"/>
    <lineage>
        <taxon>Eukaryota</taxon>
        <taxon>Sar</taxon>
        <taxon>Alveolata</taxon>
        <taxon>Dinophyceae</taxon>
        <taxon>Suessiales</taxon>
        <taxon>Symbiodiniaceae</taxon>
        <taxon>Durusdinium</taxon>
    </lineage>
</organism>
<evidence type="ECO:0000313" key="2">
    <source>
        <dbReference type="EMBL" id="CAK9118420.1"/>
    </source>
</evidence>
<dbReference type="EMBL" id="CAXAMN010029012">
    <property type="protein sequence ID" value="CAK9118423.1"/>
    <property type="molecule type" value="Genomic_DNA"/>
</dbReference>
<evidence type="ECO:0000313" key="3">
    <source>
        <dbReference type="EMBL" id="CAK9118423.1"/>
    </source>
</evidence>
<protein>
    <recommendedName>
        <fullName evidence="5">C3H1-type domain-containing protein</fullName>
    </recommendedName>
</protein>
<reference evidence="2 4" key="1">
    <citation type="submission" date="2024-02" db="EMBL/GenBank/DDBJ databases">
        <authorList>
            <person name="Chen Y."/>
            <person name="Shah S."/>
            <person name="Dougan E. K."/>
            <person name="Thang M."/>
            <person name="Chan C."/>
        </authorList>
    </citation>
    <scope>NUCLEOTIDE SEQUENCE [LARGE SCALE GENOMIC DNA]</scope>
</reference>
<name>A0ABP0T150_9DINO</name>
<evidence type="ECO:0008006" key="5">
    <source>
        <dbReference type="Google" id="ProtNLM"/>
    </source>
</evidence>
<comment type="caution">
    <text evidence="2">The sequence shown here is derived from an EMBL/GenBank/DDBJ whole genome shotgun (WGS) entry which is preliminary data.</text>
</comment>
<dbReference type="Proteomes" id="UP001642484">
    <property type="component" value="Unassembled WGS sequence"/>
</dbReference>
<sequence>MADAKYDITLKNTFLHFQEDIPTIPRSSSWTCGETPDELDLGSDDGSGVPCSSFDESEAAQDLHSNGKCKPCVFLASRFGCARTDCAQCHLLHEHRGRIRPKKSTRKAFKHVVEKVFERLENLEDLEEQRIQLEREAAKSQYAWSMIVVMLDKYYRRAVR</sequence>
<gene>
    <name evidence="2" type="ORF">CCMP2556_LOCUS55505</name>
    <name evidence="3" type="ORF">CCMP2556_LOCUS55507</name>
</gene>
<proteinExistence type="predicted"/>
<evidence type="ECO:0000313" key="4">
    <source>
        <dbReference type="Proteomes" id="UP001642484"/>
    </source>
</evidence>